<organism evidence="5 6">
    <name type="scientific">Alloalcanivorax xenomutans</name>
    <dbReference type="NCBI Taxonomy" id="1094342"/>
    <lineage>
        <taxon>Bacteria</taxon>
        <taxon>Pseudomonadati</taxon>
        <taxon>Pseudomonadota</taxon>
        <taxon>Gammaproteobacteria</taxon>
        <taxon>Oceanospirillales</taxon>
        <taxon>Alcanivoracaceae</taxon>
        <taxon>Alloalcanivorax</taxon>
    </lineage>
</organism>
<dbReference type="PROSITE" id="PS01124">
    <property type="entry name" value="HTH_ARAC_FAMILY_2"/>
    <property type="match status" value="1"/>
</dbReference>
<dbReference type="Pfam" id="PF12625">
    <property type="entry name" value="Arabinose_bd"/>
    <property type="match status" value="1"/>
</dbReference>
<dbReference type="Proteomes" id="UP001107961">
    <property type="component" value="Unassembled WGS sequence"/>
</dbReference>
<evidence type="ECO:0000256" key="3">
    <source>
        <dbReference type="ARBA" id="ARBA00023163"/>
    </source>
</evidence>
<keyword evidence="3" id="KW-0804">Transcription</keyword>
<dbReference type="GeneID" id="94688738"/>
<dbReference type="GO" id="GO:0000976">
    <property type="term" value="F:transcription cis-regulatory region binding"/>
    <property type="evidence" value="ECO:0007669"/>
    <property type="project" value="TreeGrafter"/>
</dbReference>
<dbReference type="GO" id="GO:0003700">
    <property type="term" value="F:DNA-binding transcription factor activity"/>
    <property type="evidence" value="ECO:0007669"/>
    <property type="project" value="InterPro"/>
</dbReference>
<dbReference type="InterPro" id="IPR032687">
    <property type="entry name" value="AraC-type_N"/>
</dbReference>
<dbReference type="PRINTS" id="PR00032">
    <property type="entry name" value="HTHARAC"/>
</dbReference>
<evidence type="ECO:0000313" key="6">
    <source>
        <dbReference type="Proteomes" id="UP001107961"/>
    </source>
</evidence>
<accession>A0A9Q3VZP8</accession>
<dbReference type="RefSeq" id="WP_022994707.1">
    <property type="nucleotide sequence ID" value="NZ_CP136240.1"/>
</dbReference>
<evidence type="ECO:0000259" key="4">
    <source>
        <dbReference type="PROSITE" id="PS01124"/>
    </source>
</evidence>
<dbReference type="InterPro" id="IPR020449">
    <property type="entry name" value="Tscrpt_reg_AraC-type_HTH"/>
</dbReference>
<dbReference type="GO" id="GO:0005829">
    <property type="term" value="C:cytosol"/>
    <property type="evidence" value="ECO:0007669"/>
    <property type="project" value="TreeGrafter"/>
</dbReference>
<dbReference type="EMBL" id="JAJVKT010000005">
    <property type="protein sequence ID" value="MCE7508010.1"/>
    <property type="molecule type" value="Genomic_DNA"/>
</dbReference>
<evidence type="ECO:0000256" key="1">
    <source>
        <dbReference type="ARBA" id="ARBA00023015"/>
    </source>
</evidence>
<gene>
    <name evidence="5" type="ORF">LZG35_05130</name>
</gene>
<proteinExistence type="predicted"/>
<dbReference type="PANTHER" id="PTHR47894:SF1">
    <property type="entry name" value="HTH-TYPE TRANSCRIPTIONAL REGULATOR VQSM"/>
    <property type="match status" value="1"/>
</dbReference>
<dbReference type="AlphaFoldDB" id="A0A9Q3VZP8"/>
<dbReference type="PANTHER" id="PTHR47894">
    <property type="entry name" value="HTH-TYPE TRANSCRIPTIONAL REGULATOR GADX"/>
    <property type="match status" value="1"/>
</dbReference>
<dbReference type="InterPro" id="IPR018060">
    <property type="entry name" value="HTH_AraC"/>
</dbReference>
<name>A0A9Q3VZP8_9GAMM</name>
<feature type="domain" description="HTH araC/xylS-type" evidence="4">
    <location>
        <begin position="223"/>
        <end position="321"/>
    </location>
</feature>
<reference evidence="5" key="1">
    <citation type="submission" date="2022-01" db="EMBL/GenBank/DDBJ databases">
        <authorList>
            <person name="Karlyshev A.V."/>
            <person name="Jaspars M."/>
        </authorList>
    </citation>
    <scope>NUCLEOTIDE SEQUENCE</scope>
    <source>
        <strain evidence="5">AGSA3-2</strain>
    </source>
</reference>
<keyword evidence="2" id="KW-0238">DNA-binding</keyword>
<keyword evidence="6" id="KW-1185">Reference proteome</keyword>
<dbReference type="SUPFAM" id="SSF46689">
    <property type="entry name" value="Homeodomain-like"/>
    <property type="match status" value="1"/>
</dbReference>
<dbReference type="SMART" id="SM00342">
    <property type="entry name" value="HTH_ARAC"/>
    <property type="match status" value="1"/>
</dbReference>
<evidence type="ECO:0000256" key="2">
    <source>
        <dbReference type="ARBA" id="ARBA00023125"/>
    </source>
</evidence>
<dbReference type="InterPro" id="IPR009057">
    <property type="entry name" value="Homeodomain-like_sf"/>
</dbReference>
<dbReference type="Pfam" id="PF12833">
    <property type="entry name" value="HTH_18"/>
    <property type="match status" value="1"/>
</dbReference>
<keyword evidence="1" id="KW-0805">Transcription regulation</keyword>
<dbReference type="Gene3D" id="1.10.10.60">
    <property type="entry name" value="Homeodomain-like"/>
    <property type="match status" value="1"/>
</dbReference>
<sequence length="324" mass="35751">MNHSPTVTVHFSQAILQAAQRLGLRLPDDLVAEMEARERVDLDSQDRLWEAFCRAAADPLVGVDLGLALQVGHLDTAGMILMSCETLGEAVASLLDYHPIVGEGGTFHFQAVTAHRCELRYQPLYHTRQATRVEAVMASTLNLTRWSTGDAFRPACLTVCHAPQSDPARYHDRLGVPVHFNADHNALVFDAEQLGLPLIHANPALCRHLRGLADDVLARLENPSLGARVSALIRDHPHWGKERIAGQLGMSGRHLIRKLADEGTGFKLLRDTLLRERAEQALADGERAGRIAEELGFSDESAFVKAFKRWTGSTPARFRAERGD</sequence>
<evidence type="ECO:0000313" key="5">
    <source>
        <dbReference type="EMBL" id="MCE7508010.1"/>
    </source>
</evidence>
<protein>
    <submittedName>
        <fullName evidence="5">AraC family transcriptional regulator</fullName>
    </submittedName>
</protein>
<comment type="caution">
    <text evidence="5">The sequence shown here is derived from an EMBL/GenBank/DDBJ whole genome shotgun (WGS) entry which is preliminary data.</text>
</comment>